<dbReference type="VEuPathDB" id="VectorBase:GBRI013914"/>
<feature type="signal peptide" evidence="1">
    <location>
        <begin position="1"/>
        <end position="19"/>
    </location>
</feature>
<evidence type="ECO:0000256" key="1">
    <source>
        <dbReference type="SAM" id="SignalP"/>
    </source>
</evidence>
<name>A0A1A9WBX9_9MUSC</name>
<dbReference type="STRING" id="37001.A0A1A9WBX9"/>
<keyword evidence="3" id="KW-1185">Reference proteome</keyword>
<evidence type="ECO:0000313" key="3">
    <source>
        <dbReference type="Proteomes" id="UP000091820"/>
    </source>
</evidence>
<evidence type="ECO:0000313" key="2">
    <source>
        <dbReference type="EnsemblMetazoa" id="GBRI013914-PA"/>
    </source>
</evidence>
<reference evidence="3" key="1">
    <citation type="submission" date="2014-03" db="EMBL/GenBank/DDBJ databases">
        <authorList>
            <person name="Aksoy S."/>
            <person name="Warren W."/>
            <person name="Wilson R.K."/>
        </authorList>
    </citation>
    <scope>NUCLEOTIDE SEQUENCE [LARGE SCALE GENOMIC DNA]</scope>
    <source>
        <strain evidence="3">IAEA</strain>
    </source>
</reference>
<organism evidence="2 3">
    <name type="scientific">Glossina brevipalpis</name>
    <dbReference type="NCBI Taxonomy" id="37001"/>
    <lineage>
        <taxon>Eukaryota</taxon>
        <taxon>Metazoa</taxon>
        <taxon>Ecdysozoa</taxon>
        <taxon>Arthropoda</taxon>
        <taxon>Hexapoda</taxon>
        <taxon>Insecta</taxon>
        <taxon>Pterygota</taxon>
        <taxon>Neoptera</taxon>
        <taxon>Endopterygota</taxon>
        <taxon>Diptera</taxon>
        <taxon>Brachycera</taxon>
        <taxon>Muscomorpha</taxon>
        <taxon>Hippoboscoidea</taxon>
        <taxon>Glossinidae</taxon>
        <taxon>Glossina</taxon>
    </lineage>
</organism>
<keyword evidence="1" id="KW-0732">Signal</keyword>
<dbReference type="PROSITE" id="PS50138">
    <property type="entry name" value="BRCA2_REPEAT"/>
    <property type="match status" value="1"/>
</dbReference>
<sequence>MGRMETILLISLLSEWFLSEDNVELVTGLQLSCLQEKDTSLLSVDDKSKQTVSKSLHIQQNLHLNYSTSNIPVISLKKSLAEVDKTAEFGTEPKEITNRISVKTIETKFKNTTDNSVQITDKTGFRTANGKDISLSKEGKKRLEGLLKELNESASAEDSLLDIKNQIISKKNNPLSQKKNN</sequence>
<dbReference type="EnsemblMetazoa" id="GBRI013914-RA">
    <property type="protein sequence ID" value="GBRI013914-PA"/>
    <property type="gene ID" value="GBRI013914"/>
</dbReference>
<dbReference type="Proteomes" id="UP000091820">
    <property type="component" value="Unassembled WGS sequence"/>
</dbReference>
<accession>A0A1A9WBX9</accession>
<feature type="chain" id="PRO_5008400212" evidence="1">
    <location>
        <begin position="20"/>
        <end position="181"/>
    </location>
</feature>
<reference evidence="2" key="2">
    <citation type="submission" date="2020-05" db="UniProtKB">
        <authorList>
            <consortium name="EnsemblMetazoa"/>
        </authorList>
    </citation>
    <scope>IDENTIFICATION</scope>
    <source>
        <strain evidence="2">IAEA</strain>
    </source>
</reference>
<dbReference type="AlphaFoldDB" id="A0A1A9WBX9"/>
<protein>
    <submittedName>
        <fullName evidence="2">Uncharacterized protein</fullName>
    </submittedName>
</protein>
<dbReference type="InterPro" id="IPR002093">
    <property type="entry name" value="BRCA2_repeat"/>
</dbReference>
<proteinExistence type="predicted"/>